<evidence type="ECO:0000256" key="2">
    <source>
        <dbReference type="ARBA" id="ARBA00007333"/>
    </source>
</evidence>
<keyword evidence="9 15" id="KW-0496">Mitochondrion</keyword>
<keyword evidence="4 15" id="KW-0138">CF(0)</keyword>
<organism evidence="17 18">
    <name type="scientific">Lachnellula subtilissima</name>
    <dbReference type="NCBI Taxonomy" id="602034"/>
    <lineage>
        <taxon>Eukaryota</taxon>
        <taxon>Fungi</taxon>
        <taxon>Dikarya</taxon>
        <taxon>Ascomycota</taxon>
        <taxon>Pezizomycotina</taxon>
        <taxon>Leotiomycetes</taxon>
        <taxon>Helotiales</taxon>
        <taxon>Lachnaceae</taxon>
        <taxon>Lachnellula</taxon>
    </lineage>
</organism>
<evidence type="ECO:0000256" key="7">
    <source>
        <dbReference type="ARBA" id="ARBA00022990"/>
    </source>
</evidence>
<keyword evidence="8 15" id="KW-0406">Ion transport</keyword>
<evidence type="ECO:0000256" key="6">
    <source>
        <dbReference type="ARBA" id="ARBA00022792"/>
    </source>
</evidence>
<evidence type="ECO:0000256" key="3">
    <source>
        <dbReference type="ARBA" id="ARBA00022448"/>
    </source>
</evidence>
<evidence type="ECO:0000256" key="12">
    <source>
        <dbReference type="ARBA" id="ARBA00057306"/>
    </source>
</evidence>
<dbReference type="GO" id="GO:0015986">
    <property type="term" value="P:proton motive force-driven ATP synthesis"/>
    <property type="evidence" value="ECO:0007669"/>
    <property type="project" value="InterPro"/>
</dbReference>
<accession>A0A8H8UAL9</accession>
<dbReference type="AlphaFoldDB" id="A0A8H8UAL9"/>
<comment type="subcellular location">
    <subcellularLocation>
        <location evidence="1 15">Mitochondrion inner membrane</location>
    </subcellularLocation>
</comment>
<evidence type="ECO:0000256" key="10">
    <source>
        <dbReference type="ARBA" id="ARBA00023136"/>
    </source>
</evidence>
<dbReference type="GO" id="GO:0005743">
    <property type="term" value="C:mitochondrial inner membrane"/>
    <property type="evidence" value="ECO:0007669"/>
    <property type="project" value="UniProtKB-SubCell"/>
</dbReference>
<comment type="subunit">
    <text evidence="13">Component of the ATP synthase complex composed at least of ATP5F1A/subunit alpha, ATP5F1B/subunit beta, ATP5MC1/subunit c (homooctomer), MT-ATP6/subunit a, MT-ATP8/subunit 8, ATP5ME/subunit e, ATP5MF/subunit f, ATP5MG/subunit g, ATP5MK/subunit k, ATP5MJ/subunit j, ATP5F1C/subunit gamma, ATP5F1D/subunit delta, ATP5F1E/subunit epsilon, ATP5PF/subunit F6, ATP5PB/subunit b, ATP5PD/subunit d, ATP5PO/subunit OSCP. ATP synthase complex consists of a soluble F(1) head domain (subunits alpha(3) and beta(3)) - the catalytic core - and a membrane F(0) domain - the membrane proton channel (subunits c, a, 8, e, f, g, k and j). These two domains are linked by a central stalk (subunits gamma, delta, and epsilon) rotating inside the F1 region and a stationary peripheral stalk (subunits F6, b, d, and OSCP).</text>
</comment>
<dbReference type="EMBL" id="QGMJ01000357">
    <property type="protein sequence ID" value="TVY37316.1"/>
    <property type="molecule type" value="Genomic_DNA"/>
</dbReference>
<comment type="caution">
    <text evidence="17">The sequence shown here is derived from an EMBL/GenBank/DDBJ whole genome shotgun (WGS) entry which is preliminary data.</text>
</comment>
<dbReference type="OrthoDB" id="2125027at2759"/>
<evidence type="ECO:0000256" key="8">
    <source>
        <dbReference type="ARBA" id="ARBA00023065"/>
    </source>
</evidence>
<dbReference type="PANTHER" id="PTHR12427:SF1">
    <property type="entry name" value="ATP SYNTHASE SUBUNIT E, MITOCHONDRIAL"/>
    <property type="match status" value="1"/>
</dbReference>
<protein>
    <recommendedName>
        <fullName evidence="14 15">ATP synthase F(0) complex subunit e, mitochondrial</fullName>
    </recommendedName>
</protein>
<keyword evidence="6 15" id="KW-0999">Mitochondrion inner membrane</keyword>
<keyword evidence="10" id="KW-0472">Membrane</keyword>
<evidence type="ECO:0000256" key="1">
    <source>
        <dbReference type="ARBA" id="ARBA00004273"/>
    </source>
</evidence>
<keyword evidence="5 15" id="KW-0375">Hydrogen ion transport</keyword>
<dbReference type="Proteomes" id="UP000462212">
    <property type="component" value="Unassembled WGS sequence"/>
</dbReference>
<keyword evidence="3 15" id="KW-0813">Transport</keyword>
<dbReference type="InterPro" id="IPR008386">
    <property type="entry name" value="ATP_synth_F0_esu_mt"/>
</dbReference>
<dbReference type="PANTHER" id="PTHR12427">
    <property type="entry name" value="ATP SYNTHASE E CHAIN, MITOCHONDRIAL"/>
    <property type="match status" value="1"/>
</dbReference>
<dbReference type="GO" id="GO:0015078">
    <property type="term" value="F:proton transmembrane transporter activity"/>
    <property type="evidence" value="ECO:0007669"/>
    <property type="project" value="InterPro"/>
</dbReference>
<evidence type="ECO:0000256" key="11">
    <source>
        <dbReference type="ARBA" id="ARBA00023310"/>
    </source>
</evidence>
<comment type="function">
    <text evidence="12 15">Subunit e, of the mitochondrial membrane ATP synthase complex (F(1)F(0) ATP synthase or Complex V) that produces ATP from ADP in the presence of a proton gradient across the membrane which is generated by electron transport complexes of the respiratory chain. ATP synthase complex consist of a soluble F(1) head domain - the catalytic core - and a membrane F(1) domain - the membrane proton channel. These two domains are linked by a central stalk rotating inside the F(1) region and a stationary peripheral stalk. During catalysis, ATP synthesis in the catalytic domain of F(1) is coupled via a rotary mechanism of the central stalk subunits to proton translocation. In vivo, can only synthesize ATP although its ATP hydrolase activity can be activated artificially in vitro. Part of the complex F(0) domain.</text>
</comment>
<name>A0A8H8UAL9_9HELO</name>
<feature type="region of interest" description="Disordered" evidence="16">
    <location>
        <begin position="113"/>
        <end position="134"/>
    </location>
</feature>
<keyword evidence="18" id="KW-1185">Reference proteome</keyword>
<reference evidence="17 18" key="1">
    <citation type="submission" date="2018-05" db="EMBL/GenBank/DDBJ databases">
        <title>Genome sequencing and assembly of the regulated plant pathogen Lachnellula willkommii and related sister species for the development of diagnostic species identification markers.</title>
        <authorList>
            <person name="Giroux E."/>
            <person name="Bilodeau G."/>
        </authorList>
    </citation>
    <scope>NUCLEOTIDE SEQUENCE [LARGE SCALE GENOMIC DNA]</scope>
    <source>
        <strain evidence="17 18">CBS 197.66</strain>
    </source>
</reference>
<gene>
    <name evidence="17" type="primary">TIM11</name>
    <name evidence="17" type="ORF">LSUB1_G004985</name>
</gene>
<evidence type="ECO:0000256" key="14">
    <source>
        <dbReference type="ARBA" id="ARBA00074682"/>
    </source>
</evidence>
<evidence type="ECO:0000256" key="13">
    <source>
        <dbReference type="ARBA" id="ARBA00064647"/>
    </source>
</evidence>
<evidence type="ECO:0000313" key="17">
    <source>
        <dbReference type="EMBL" id="TVY37316.1"/>
    </source>
</evidence>
<evidence type="ECO:0000256" key="4">
    <source>
        <dbReference type="ARBA" id="ARBA00022547"/>
    </source>
</evidence>
<sequence length="152" mass="16554">MTRPENSHPLRKARKSFALSTTTPCDPHACDILSIDPSDRSLLIKFVTNSPQSAQLDFSMASTGVNIARWSALGAGVFYGFYHQRSLTSASKAAAVDREYEHKQQLIQQAKAEFAKKNAPATSKPSGGAILDPNDSKFDLEALLNNLDAETK</sequence>
<evidence type="ECO:0000256" key="5">
    <source>
        <dbReference type="ARBA" id="ARBA00022781"/>
    </source>
</evidence>
<comment type="subunit">
    <text evidence="15">F-type ATPases have 2 components, CF(1) - the catalytic core - and CF(0) - the membrane proton channel. CF(1) and CF(0) have multiple subunits.</text>
</comment>
<proteinExistence type="inferred from homology"/>
<evidence type="ECO:0000256" key="15">
    <source>
        <dbReference type="RuleBase" id="RU367005"/>
    </source>
</evidence>
<evidence type="ECO:0000256" key="9">
    <source>
        <dbReference type="ARBA" id="ARBA00023128"/>
    </source>
</evidence>
<dbReference type="Pfam" id="PF05680">
    <property type="entry name" value="ATP-synt_E"/>
    <property type="match status" value="1"/>
</dbReference>
<keyword evidence="11 15" id="KW-0066">ATP synthesis</keyword>
<keyword evidence="7" id="KW-0007">Acetylation</keyword>
<evidence type="ECO:0000256" key="16">
    <source>
        <dbReference type="SAM" id="MobiDB-lite"/>
    </source>
</evidence>
<dbReference type="GO" id="GO:0045259">
    <property type="term" value="C:proton-transporting ATP synthase complex"/>
    <property type="evidence" value="ECO:0007669"/>
    <property type="project" value="UniProtKB-UniRule"/>
</dbReference>
<evidence type="ECO:0000313" key="18">
    <source>
        <dbReference type="Proteomes" id="UP000462212"/>
    </source>
</evidence>
<comment type="similarity">
    <text evidence="2 15">Belongs to the ATPase e subunit family.</text>
</comment>